<keyword evidence="2" id="KW-1185">Reference proteome</keyword>
<protein>
    <submittedName>
        <fullName evidence="1">Uncharacterized protein</fullName>
    </submittedName>
</protein>
<name>A0ACD3A8Y6_9AGAR</name>
<proteinExistence type="predicted"/>
<organism evidence="1 2">
    <name type="scientific">Pluteus cervinus</name>
    <dbReference type="NCBI Taxonomy" id="181527"/>
    <lineage>
        <taxon>Eukaryota</taxon>
        <taxon>Fungi</taxon>
        <taxon>Dikarya</taxon>
        <taxon>Basidiomycota</taxon>
        <taxon>Agaricomycotina</taxon>
        <taxon>Agaricomycetes</taxon>
        <taxon>Agaricomycetidae</taxon>
        <taxon>Agaricales</taxon>
        <taxon>Pluteineae</taxon>
        <taxon>Pluteaceae</taxon>
        <taxon>Pluteus</taxon>
    </lineage>
</organism>
<reference evidence="1 2" key="1">
    <citation type="journal article" date="2019" name="Nat. Ecol. Evol.">
        <title>Megaphylogeny resolves global patterns of mushroom evolution.</title>
        <authorList>
            <person name="Varga T."/>
            <person name="Krizsan K."/>
            <person name="Foldi C."/>
            <person name="Dima B."/>
            <person name="Sanchez-Garcia M."/>
            <person name="Sanchez-Ramirez S."/>
            <person name="Szollosi G.J."/>
            <person name="Szarkandi J.G."/>
            <person name="Papp V."/>
            <person name="Albert L."/>
            <person name="Andreopoulos W."/>
            <person name="Angelini C."/>
            <person name="Antonin V."/>
            <person name="Barry K.W."/>
            <person name="Bougher N.L."/>
            <person name="Buchanan P."/>
            <person name="Buyck B."/>
            <person name="Bense V."/>
            <person name="Catcheside P."/>
            <person name="Chovatia M."/>
            <person name="Cooper J."/>
            <person name="Damon W."/>
            <person name="Desjardin D."/>
            <person name="Finy P."/>
            <person name="Geml J."/>
            <person name="Haridas S."/>
            <person name="Hughes K."/>
            <person name="Justo A."/>
            <person name="Karasinski D."/>
            <person name="Kautmanova I."/>
            <person name="Kiss B."/>
            <person name="Kocsube S."/>
            <person name="Kotiranta H."/>
            <person name="LaButti K.M."/>
            <person name="Lechner B.E."/>
            <person name="Liimatainen K."/>
            <person name="Lipzen A."/>
            <person name="Lukacs Z."/>
            <person name="Mihaltcheva S."/>
            <person name="Morgado L.N."/>
            <person name="Niskanen T."/>
            <person name="Noordeloos M.E."/>
            <person name="Ohm R.A."/>
            <person name="Ortiz-Santana B."/>
            <person name="Ovrebo C."/>
            <person name="Racz N."/>
            <person name="Riley R."/>
            <person name="Savchenko A."/>
            <person name="Shiryaev A."/>
            <person name="Soop K."/>
            <person name="Spirin V."/>
            <person name="Szebenyi C."/>
            <person name="Tomsovsky M."/>
            <person name="Tulloss R.E."/>
            <person name="Uehling J."/>
            <person name="Grigoriev I.V."/>
            <person name="Vagvolgyi C."/>
            <person name="Papp T."/>
            <person name="Martin F.M."/>
            <person name="Miettinen O."/>
            <person name="Hibbett D.S."/>
            <person name="Nagy L.G."/>
        </authorList>
    </citation>
    <scope>NUCLEOTIDE SEQUENCE [LARGE SCALE GENOMIC DNA]</scope>
    <source>
        <strain evidence="1 2">NL-1719</strain>
    </source>
</reference>
<accession>A0ACD3A8Y6</accession>
<evidence type="ECO:0000313" key="1">
    <source>
        <dbReference type="EMBL" id="TFK62333.1"/>
    </source>
</evidence>
<gene>
    <name evidence="1" type="ORF">BDN72DRAFT_862913</name>
</gene>
<evidence type="ECO:0000313" key="2">
    <source>
        <dbReference type="Proteomes" id="UP000308600"/>
    </source>
</evidence>
<dbReference type="Proteomes" id="UP000308600">
    <property type="component" value="Unassembled WGS sequence"/>
</dbReference>
<dbReference type="EMBL" id="ML208589">
    <property type="protein sequence ID" value="TFK62333.1"/>
    <property type="molecule type" value="Genomic_DNA"/>
</dbReference>
<sequence>MKANFGHLNQASPGPSEYTGVVGSSSRLPPSKWLKVKRYTDGYPCASYKGYKTWRQADQAWQDVLDRRNAEWTPTPTAFQVQIDTTVQNDDLETVLSSSLEASSVSAVEHDEEWWVLLEGDRPGVYDSLTDVREAEGTADRCVRQKNIAIGRDALKVLQKHKHRNRTSASRSLVAVNAERRGIRFTKILALTNLGKD</sequence>